<evidence type="ECO:0000313" key="1">
    <source>
        <dbReference type="EMBL" id="MPM29924.1"/>
    </source>
</evidence>
<organism evidence="1">
    <name type="scientific">bioreactor metagenome</name>
    <dbReference type="NCBI Taxonomy" id="1076179"/>
    <lineage>
        <taxon>unclassified sequences</taxon>
        <taxon>metagenomes</taxon>
        <taxon>ecological metagenomes</taxon>
    </lineage>
</organism>
<accession>A0A644YV70</accession>
<name>A0A644YV70_9ZZZZ</name>
<comment type="caution">
    <text evidence="1">The sequence shown here is derived from an EMBL/GenBank/DDBJ whole genome shotgun (WGS) entry which is preliminary data.</text>
</comment>
<dbReference type="EMBL" id="VSSQ01005644">
    <property type="protein sequence ID" value="MPM29924.1"/>
    <property type="molecule type" value="Genomic_DNA"/>
</dbReference>
<proteinExistence type="predicted"/>
<reference evidence="1" key="1">
    <citation type="submission" date="2019-08" db="EMBL/GenBank/DDBJ databases">
        <authorList>
            <person name="Kucharzyk K."/>
            <person name="Murdoch R.W."/>
            <person name="Higgins S."/>
            <person name="Loffler F."/>
        </authorList>
    </citation>
    <scope>NUCLEOTIDE SEQUENCE</scope>
</reference>
<protein>
    <submittedName>
        <fullName evidence="1">Uncharacterized protein</fullName>
    </submittedName>
</protein>
<dbReference type="AlphaFoldDB" id="A0A644YV70"/>
<gene>
    <name evidence="1" type="ORF">SDC9_76466</name>
</gene>
<sequence>MRAGIVNDQQVARFGLGQRTVHGELVVVFAECANHVVNVRQRLVFLAHHGDVVVSAVHRGPHEVAGAGVHADILLVRFLFMDRARHQIPERPRDIPSQLGEDADLQAGRLDNAVVFALHFLAHVADVRLLFVGAVRNADAAGKVDHGNHRACLFVELDSGFKELARQRRVVVVVGCVAS</sequence>